<dbReference type="Proteomes" id="UP001469365">
    <property type="component" value="Unassembled WGS sequence"/>
</dbReference>
<dbReference type="InterPro" id="IPR014284">
    <property type="entry name" value="RNA_pol_sigma-70_dom"/>
</dbReference>
<dbReference type="Pfam" id="PF08281">
    <property type="entry name" value="Sigma70_r4_2"/>
    <property type="match status" value="1"/>
</dbReference>
<comment type="caution">
    <text evidence="4">The sequence shown here is derived from an EMBL/GenBank/DDBJ whole genome shotgun (WGS) entry which is preliminary data.</text>
</comment>
<organism evidence="4 5">
    <name type="scientific">Paenibacillus filicis</name>
    <dbReference type="NCBI Taxonomy" id="669464"/>
    <lineage>
        <taxon>Bacteria</taxon>
        <taxon>Bacillati</taxon>
        <taxon>Bacillota</taxon>
        <taxon>Bacilli</taxon>
        <taxon>Bacillales</taxon>
        <taxon>Paenibacillaceae</taxon>
        <taxon>Paenibacillus</taxon>
    </lineage>
</organism>
<dbReference type="Pfam" id="PF04542">
    <property type="entry name" value="Sigma70_r2"/>
    <property type="match status" value="1"/>
</dbReference>
<proteinExistence type="predicted"/>
<evidence type="ECO:0000259" key="3">
    <source>
        <dbReference type="Pfam" id="PF08281"/>
    </source>
</evidence>
<dbReference type="RefSeq" id="WP_341419980.1">
    <property type="nucleotide sequence ID" value="NZ_JBBPCC010000036.1"/>
</dbReference>
<dbReference type="PANTHER" id="PTHR30173">
    <property type="entry name" value="SIGMA 19 FACTOR"/>
    <property type="match status" value="1"/>
</dbReference>
<dbReference type="InterPro" id="IPR052704">
    <property type="entry name" value="ECF_Sigma-70_Domain"/>
</dbReference>
<dbReference type="SUPFAM" id="SSF54427">
    <property type="entry name" value="NTF2-like"/>
    <property type="match status" value="1"/>
</dbReference>
<protein>
    <submittedName>
        <fullName evidence="4">Sigma-70 family RNA polymerase sigma factor</fullName>
    </submittedName>
</protein>
<dbReference type="InterPro" id="IPR013324">
    <property type="entry name" value="RNA_pol_sigma_r3/r4-like"/>
</dbReference>
<dbReference type="Gene3D" id="1.10.1740.10">
    <property type="match status" value="1"/>
</dbReference>
<feature type="domain" description="RNA polymerase sigma factor 70 region 4 type 2" evidence="3">
    <location>
        <begin position="115"/>
        <end position="161"/>
    </location>
</feature>
<dbReference type="SUPFAM" id="SSF88659">
    <property type="entry name" value="Sigma3 and sigma4 domains of RNA polymerase sigma factors"/>
    <property type="match status" value="1"/>
</dbReference>
<feature type="domain" description="RNA polymerase sigma-70 region 2" evidence="2">
    <location>
        <begin position="11"/>
        <end position="74"/>
    </location>
</feature>
<reference evidence="4 5" key="1">
    <citation type="submission" date="2024-04" db="EMBL/GenBank/DDBJ databases">
        <title>draft genome sequnece of Paenibacillus filicis.</title>
        <authorList>
            <person name="Kim D.-U."/>
        </authorList>
    </citation>
    <scope>NUCLEOTIDE SEQUENCE [LARGE SCALE GENOMIC DNA]</scope>
    <source>
        <strain evidence="4 5">KACC14197</strain>
    </source>
</reference>
<dbReference type="PANTHER" id="PTHR30173:SF43">
    <property type="entry name" value="ECF RNA POLYMERASE SIGMA FACTOR SIGI-RELATED"/>
    <property type="match status" value="1"/>
</dbReference>
<sequence length="288" mass="31404">MNEQEWLAEKFEAHRSHLQGVAYRMLGSLSEAEDAVQECWLRLSRSDTSEVENLGGWLTTVVSRLCLDMLRVRKSRREDAIDVQTPETLAGQADGSDPEQEALLADAVGLALLIVLGKLSPAERITFVLHDIFAMPFSDIAPIVGKSETAARQLASRARRRVQGSESVPDGDLAHQRELVDAFLAAARRGDFDTLVATLDPDVVVRDDRQAGSIRVTRGARALASQISGRIQASQPALVNGSAGILAAPRGKLLYVLQVTIKHGKIVEIDLISDPARIDQLDLAVWND</sequence>
<dbReference type="EMBL" id="JBBPCC010000036">
    <property type="protein sequence ID" value="MEK8132822.1"/>
    <property type="molecule type" value="Genomic_DNA"/>
</dbReference>
<accession>A0ABU9DXG0</accession>
<evidence type="ECO:0000313" key="4">
    <source>
        <dbReference type="EMBL" id="MEK8132822.1"/>
    </source>
</evidence>
<evidence type="ECO:0000313" key="5">
    <source>
        <dbReference type="Proteomes" id="UP001469365"/>
    </source>
</evidence>
<dbReference type="SUPFAM" id="SSF88946">
    <property type="entry name" value="Sigma2 domain of RNA polymerase sigma factors"/>
    <property type="match status" value="1"/>
</dbReference>
<dbReference type="InterPro" id="IPR032710">
    <property type="entry name" value="NTF2-like_dom_sf"/>
</dbReference>
<dbReference type="NCBIfam" id="TIGR02937">
    <property type="entry name" value="sigma70-ECF"/>
    <property type="match status" value="1"/>
</dbReference>
<dbReference type="InterPro" id="IPR013325">
    <property type="entry name" value="RNA_pol_sigma_r2"/>
</dbReference>
<dbReference type="InterPro" id="IPR036388">
    <property type="entry name" value="WH-like_DNA-bd_sf"/>
</dbReference>
<dbReference type="InterPro" id="IPR013249">
    <property type="entry name" value="RNA_pol_sigma70_r4_t2"/>
</dbReference>
<gene>
    <name evidence="4" type="ORF">WMW72_33575</name>
</gene>
<dbReference type="Gene3D" id="1.10.10.10">
    <property type="entry name" value="Winged helix-like DNA-binding domain superfamily/Winged helix DNA-binding domain"/>
    <property type="match status" value="1"/>
</dbReference>
<name>A0ABU9DXG0_9BACL</name>
<dbReference type="InterPro" id="IPR007627">
    <property type="entry name" value="RNA_pol_sigma70_r2"/>
</dbReference>
<evidence type="ECO:0000259" key="2">
    <source>
        <dbReference type="Pfam" id="PF04542"/>
    </source>
</evidence>
<comment type="subunit">
    <text evidence="1">Interacts transiently with the RNA polymerase catalytic core formed by RpoA, RpoB, RpoC and RpoZ (2 alpha, 1 beta, 1 beta' and 1 omega subunit) to form the RNA polymerase holoenzyme that can initiate transcription.</text>
</comment>
<dbReference type="Gene3D" id="3.10.450.50">
    <property type="match status" value="1"/>
</dbReference>
<keyword evidence="5" id="KW-1185">Reference proteome</keyword>
<evidence type="ECO:0000256" key="1">
    <source>
        <dbReference type="ARBA" id="ARBA00011344"/>
    </source>
</evidence>